<keyword evidence="3" id="KW-1185">Reference proteome</keyword>
<sequence length="258" mass="29307">MDRFYDRLLDDLNNEIYNSWGLSHTHISTDYLGRAMPNKLERKTKGPKGLRVLKHRWNSLDDGTVERRRRVSYEDKDEFIDRFINFRLGPDDPAPPAPTNKDVELNLETLRTLMGLKMAESGFEEADANVLIPKLGKLFPNDDLRRHASGLCGLLLTEDGNEEASLSDWVTNEAIDLTQARKLQRRVKDTMASTKESDRDGMKTAAKPHELAKKRKSSGQESHLMSKLVKTEVSSHDWFSSSSENGAGGRRWQSCSES</sequence>
<name>A0A6A7C103_9PEZI</name>
<proteinExistence type="predicted"/>
<dbReference type="EMBL" id="MU005982">
    <property type="protein sequence ID" value="KAF2860398.1"/>
    <property type="molecule type" value="Genomic_DNA"/>
</dbReference>
<dbReference type="AlphaFoldDB" id="A0A6A7C103"/>
<reference evidence="2" key="1">
    <citation type="journal article" date="2020" name="Stud. Mycol.">
        <title>101 Dothideomycetes genomes: a test case for predicting lifestyles and emergence of pathogens.</title>
        <authorList>
            <person name="Haridas S."/>
            <person name="Albert R."/>
            <person name="Binder M."/>
            <person name="Bloem J."/>
            <person name="Labutti K."/>
            <person name="Salamov A."/>
            <person name="Andreopoulos B."/>
            <person name="Baker S."/>
            <person name="Barry K."/>
            <person name="Bills G."/>
            <person name="Bluhm B."/>
            <person name="Cannon C."/>
            <person name="Castanera R."/>
            <person name="Culley D."/>
            <person name="Daum C."/>
            <person name="Ezra D."/>
            <person name="Gonzalez J."/>
            <person name="Henrissat B."/>
            <person name="Kuo A."/>
            <person name="Liang C."/>
            <person name="Lipzen A."/>
            <person name="Lutzoni F."/>
            <person name="Magnuson J."/>
            <person name="Mondo S."/>
            <person name="Nolan M."/>
            <person name="Ohm R."/>
            <person name="Pangilinan J."/>
            <person name="Park H.-J."/>
            <person name="Ramirez L."/>
            <person name="Alfaro M."/>
            <person name="Sun H."/>
            <person name="Tritt A."/>
            <person name="Yoshinaga Y."/>
            <person name="Zwiers L.-H."/>
            <person name="Turgeon B."/>
            <person name="Goodwin S."/>
            <person name="Spatafora J."/>
            <person name="Crous P."/>
            <person name="Grigoriev I."/>
        </authorList>
    </citation>
    <scope>NUCLEOTIDE SEQUENCE</scope>
    <source>
        <strain evidence="2">CBS 480.64</strain>
    </source>
</reference>
<feature type="region of interest" description="Disordered" evidence="1">
    <location>
        <begin position="186"/>
        <end position="258"/>
    </location>
</feature>
<evidence type="ECO:0000313" key="3">
    <source>
        <dbReference type="Proteomes" id="UP000799421"/>
    </source>
</evidence>
<accession>A0A6A7C103</accession>
<evidence type="ECO:0000313" key="2">
    <source>
        <dbReference type="EMBL" id="KAF2860398.1"/>
    </source>
</evidence>
<gene>
    <name evidence="2" type="ORF">K470DRAFT_264530</name>
</gene>
<evidence type="ECO:0000256" key="1">
    <source>
        <dbReference type="SAM" id="MobiDB-lite"/>
    </source>
</evidence>
<organism evidence="2 3">
    <name type="scientific">Piedraia hortae CBS 480.64</name>
    <dbReference type="NCBI Taxonomy" id="1314780"/>
    <lineage>
        <taxon>Eukaryota</taxon>
        <taxon>Fungi</taxon>
        <taxon>Dikarya</taxon>
        <taxon>Ascomycota</taxon>
        <taxon>Pezizomycotina</taxon>
        <taxon>Dothideomycetes</taxon>
        <taxon>Dothideomycetidae</taxon>
        <taxon>Capnodiales</taxon>
        <taxon>Piedraiaceae</taxon>
        <taxon>Piedraia</taxon>
    </lineage>
</organism>
<feature type="compositionally biased region" description="Basic and acidic residues" evidence="1">
    <location>
        <begin position="195"/>
        <end position="211"/>
    </location>
</feature>
<protein>
    <submittedName>
        <fullName evidence="2">Uncharacterized protein</fullName>
    </submittedName>
</protein>
<dbReference type="Proteomes" id="UP000799421">
    <property type="component" value="Unassembled WGS sequence"/>
</dbReference>